<dbReference type="EMBL" id="JACBZP010000001">
    <property type="protein sequence ID" value="NYI66068.1"/>
    <property type="molecule type" value="Genomic_DNA"/>
</dbReference>
<evidence type="ECO:0000313" key="3">
    <source>
        <dbReference type="Proteomes" id="UP000539111"/>
    </source>
</evidence>
<dbReference type="AlphaFoldDB" id="A0A7Z0D0Z2"/>
<gene>
    <name evidence="2" type="ORF">BJY26_000374</name>
</gene>
<keyword evidence="3" id="KW-1185">Reference proteome</keyword>
<comment type="caution">
    <text evidence="2">The sequence shown here is derived from an EMBL/GenBank/DDBJ whole genome shotgun (WGS) entry which is preliminary data.</text>
</comment>
<dbReference type="Proteomes" id="UP000539111">
    <property type="component" value="Unassembled WGS sequence"/>
</dbReference>
<accession>A0A7Z0D0Z2</accession>
<sequence>MRNLEQGQATPALPTLIYLALALGDLTGDRLRLSDLLGDAQTLKLGPGDQRPVTRAWLDRVLEGHAVELSDADYSRDSSSRDPYDEFDEELEHAALQKMRELSGHKLTATERADQVAQLLDESQMPPQPEWDREDGEAPASLAEERAAKKLGIETGELQRRAIQLWERPLEEESARRAGAGSTPQARGRVTRVLVDEIREAAAKEV</sequence>
<feature type="region of interest" description="Disordered" evidence="1">
    <location>
        <begin position="108"/>
        <end position="141"/>
    </location>
</feature>
<organism evidence="2 3">
    <name type="scientific">Spelaeicoccus albus</name>
    <dbReference type="NCBI Taxonomy" id="1280376"/>
    <lineage>
        <taxon>Bacteria</taxon>
        <taxon>Bacillati</taxon>
        <taxon>Actinomycetota</taxon>
        <taxon>Actinomycetes</taxon>
        <taxon>Micrococcales</taxon>
        <taxon>Brevibacteriaceae</taxon>
        <taxon>Spelaeicoccus</taxon>
    </lineage>
</organism>
<name>A0A7Z0D0Z2_9MICO</name>
<reference evidence="2 3" key="1">
    <citation type="submission" date="2020-07" db="EMBL/GenBank/DDBJ databases">
        <title>Sequencing the genomes of 1000 actinobacteria strains.</title>
        <authorList>
            <person name="Klenk H.-P."/>
        </authorList>
    </citation>
    <scope>NUCLEOTIDE SEQUENCE [LARGE SCALE GENOMIC DNA]</scope>
    <source>
        <strain evidence="2 3">DSM 26341</strain>
    </source>
</reference>
<evidence type="ECO:0000256" key="1">
    <source>
        <dbReference type="SAM" id="MobiDB-lite"/>
    </source>
</evidence>
<evidence type="ECO:0000313" key="2">
    <source>
        <dbReference type="EMBL" id="NYI66068.1"/>
    </source>
</evidence>
<protein>
    <submittedName>
        <fullName evidence="2">Uncharacterized protein</fullName>
    </submittedName>
</protein>
<proteinExistence type="predicted"/>